<dbReference type="SUPFAM" id="SSF51338">
    <property type="entry name" value="Composite domain of metallo-dependent hydrolases"/>
    <property type="match status" value="1"/>
</dbReference>
<dbReference type="PANTHER" id="PTHR22642:SF2">
    <property type="entry name" value="PROTEIN LONG AFTER FAR-RED 3"/>
    <property type="match status" value="1"/>
</dbReference>
<dbReference type="CDD" id="cd01300">
    <property type="entry name" value="YtcJ_like"/>
    <property type="match status" value="1"/>
</dbReference>
<evidence type="ECO:0000313" key="2">
    <source>
        <dbReference type="EMBL" id="MDM8275018.1"/>
    </source>
</evidence>
<sequence>MAAATRTRYTNGKIWTADPDRPQADTLVVEGERILWIGDCHDLPQGLSACPEVDLGGARVIPGFVDAHMHALMLADYSKRISALPPDITSIEELVEAVSRRRAEQDPDAWVLGWGYDESLLAEKRSPTRWDLDRGCPDAPVCIMRSCGHIRCVNSRALELAGITRDTPDPEGGEIERDVNGEPTGVLKENARELVCSVLPQRGEDDLVRDVCDLGDLLASQGIVAATDMCALDGGDAFPPLRAAGKAGLKQDIASYILWDYVKDDPSYAIAPEAMDRSNRVFMAGIKLLCDGSVSGRTAWFDRPYLSSDEGDPEACGMPTCTEEDIDAAIAFCRRTGCQLSAHAMGTRTIDRVVACLDKAGLWEVPLAPGAPAARIEHVTAPTREAIETMARDGIAVVTQPIFPYAEIGAYLTNLGAERTRRYYPLRALLDAGVDLCISTDAPATSWATPSDPFPNIKAAVTRRAFDGTDFGQDQAICVSEALALYTREAARMAGFEGLGMLRPGYKASFVVLDRDILAIDPSEIDLVHAAATYIRGEKVFEH</sequence>
<dbReference type="Pfam" id="PF07969">
    <property type="entry name" value="Amidohydro_3"/>
    <property type="match status" value="1"/>
</dbReference>
<evidence type="ECO:0000259" key="1">
    <source>
        <dbReference type="Pfam" id="PF07969"/>
    </source>
</evidence>
<feature type="domain" description="Amidohydrolase 3" evidence="1">
    <location>
        <begin position="52"/>
        <end position="541"/>
    </location>
</feature>
<dbReference type="Gene3D" id="3.20.20.140">
    <property type="entry name" value="Metal-dependent hydrolases"/>
    <property type="match status" value="1"/>
</dbReference>
<dbReference type="GO" id="GO:0016787">
    <property type="term" value="F:hydrolase activity"/>
    <property type="evidence" value="ECO:0007669"/>
    <property type="project" value="UniProtKB-KW"/>
</dbReference>
<name>A0ABT7V938_9ACTN</name>
<reference evidence="2 3" key="2">
    <citation type="submission" date="2023-06" db="EMBL/GenBank/DDBJ databases">
        <authorList>
            <person name="Zeman M."/>
            <person name="Kubasova T."/>
            <person name="Jahodarova E."/>
            <person name="Nykrynova M."/>
            <person name="Rychlik I."/>
        </authorList>
    </citation>
    <scope>NUCLEOTIDE SEQUENCE [LARGE SCALE GENOMIC DNA]</scope>
    <source>
        <strain evidence="2 3">154_Feed</strain>
    </source>
</reference>
<dbReference type="Gene3D" id="3.10.310.70">
    <property type="match status" value="1"/>
</dbReference>
<dbReference type="Gene3D" id="2.30.40.10">
    <property type="entry name" value="Urease, subunit C, domain 1"/>
    <property type="match status" value="1"/>
</dbReference>
<dbReference type="InterPro" id="IPR033932">
    <property type="entry name" value="YtcJ-like"/>
</dbReference>
<gene>
    <name evidence="2" type="ORF">QUW28_05815</name>
</gene>
<protein>
    <submittedName>
        <fullName evidence="2">Amidohydrolase</fullName>
        <ecNumber evidence="2">3.5.-.-</ecNumber>
    </submittedName>
</protein>
<dbReference type="PANTHER" id="PTHR22642">
    <property type="entry name" value="IMIDAZOLONEPROPIONASE"/>
    <property type="match status" value="1"/>
</dbReference>
<proteinExistence type="predicted"/>
<keyword evidence="2" id="KW-0378">Hydrolase</keyword>
<dbReference type="EC" id="3.5.-.-" evidence="2"/>
<dbReference type="SUPFAM" id="SSF51556">
    <property type="entry name" value="Metallo-dependent hydrolases"/>
    <property type="match status" value="1"/>
</dbReference>
<evidence type="ECO:0000313" key="3">
    <source>
        <dbReference type="Proteomes" id="UP001529421"/>
    </source>
</evidence>
<comment type="caution">
    <text evidence="2">The sequence shown here is derived from an EMBL/GenBank/DDBJ whole genome shotgun (WGS) entry which is preliminary data.</text>
</comment>
<dbReference type="EMBL" id="JAUDDZ010000006">
    <property type="protein sequence ID" value="MDM8275018.1"/>
    <property type="molecule type" value="Genomic_DNA"/>
</dbReference>
<keyword evidence="3" id="KW-1185">Reference proteome</keyword>
<reference evidence="3" key="1">
    <citation type="submission" date="2023-06" db="EMBL/GenBank/DDBJ databases">
        <title>Identification and characterization of horizontal gene transfer across gut microbiota members of farm animals based on homology search.</title>
        <authorList>
            <person name="Zeman M."/>
            <person name="Kubasova T."/>
            <person name="Jahodarova E."/>
            <person name="Nykrynova M."/>
            <person name="Rychlik I."/>
        </authorList>
    </citation>
    <scope>NUCLEOTIDE SEQUENCE [LARGE SCALE GENOMIC DNA]</scope>
    <source>
        <strain evidence="3">154_Feed</strain>
    </source>
</reference>
<dbReference type="InterPro" id="IPR011059">
    <property type="entry name" value="Metal-dep_hydrolase_composite"/>
</dbReference>
<dbReference type="RefSeq" id="WP_289545097.1">
    <property type="nucleotide sequence ID" value="NZ_JAUDDZ010000006.1"/>
</dbReference>
<accession>A0ABT7V938</accession>
<dbReference type="Proteomes" id="UP001529421">
    <property type="component" value="Unassembled WGS sequence"/>
</dbReference>
<dbReference type="InterPro" id="IPR032466">
    <property type="entry name" value="Metal_Hydrolase"/>
</dbReference>
<organism evidence="2 3">
    <name type="scientific">Enorma phocaeensis</name>
    <dbReference type="NCBI Taxonomy" id="1871019"/>
    <lineage>
        <taxon>Bacteria</taxon>
        <taxon>Bacillati</taxon>
        <taxon>Actinomycetota</taxon>
        <taxon>Coriobacteriia</taxon>
        <taxon>Coriobacteriales</taxon>
        <taxon>Coriobacteriaceae</taxon>
        <taxon>Enorma</taxon>
    </lineage>
</organism>
<dbReference type="InterPro" id="IPR013108">
    <property type="entry name" value="Amidohydro_3"/>
</dbReference>